<reference evidence="2 3" key="1">
    <citation type="submission" date="2021-12" db="EMBL/GenBank/DDBJ databases">
        <title>High titer production of polyol ester of fatty acids by Rhodotorula paludigena BS15 towards product separation-free biomass refinery.</title>
        <authorList>
            <person name="Mano J."/>
            <person name="Ono H."/>
            <person name="Tanaka T."/>
            <person name="Naito K."/>
            <person name="Sushida H."/>
            <person name="Ike M."/>
            <person name="Tokuyasu K."/>
            <person name="Kitaoka M."/>
        </authorList>
    </citation>
    <scope>NUCLEOTIDE SEQUENCE [LARGE SCALE GENOMIC DNA]</scope>
    <source>
        <strain evidence="2 3">BS15</strain>
    </source>
</reference>
<dbReference type="PRINTS" id="PR00080">
    <property type="entry name" value="SDRFAMILY"/>
</dbReference>
<keyword evidence="3" id="KW-1185">Reference proteome</keyword>
<dbReference type="Pfam" id="PF13561">
    <property type="entry name" value="adh_short_C2"/>
    <property type="match status" value="1"/>
</dbReference>
<dbReference type="GO" id="GO:0016616">
    <property type="term" value="F:oxidoreductase activity, acting on the CH-OH group of donors, NAD or NADP as acceptor"/>
    <property type="evidence" value="ECO:0007669"/>
    <property type="project" value="TreeGrafter"/>
</dbReference>
<evidence type="ECO:0000313" key="2">
    <source>
        <dbReference type="EMBL" id="GJN92690.1"/>
    </source>
</evidence>
<dbReference type="AlphaFoldDB" id="A0AAV5GJA8"/>
<comment type="similarity">
    <text evidence="1">Belongs to the short-chain dehydrogenases/reductases (SDR) family.</text>
</comment>
<proteinExistence type="inferred from homology"/>
<name>A0AAV5GJA8_9BASI</name>
<organism evidence="2 3">
    <name type="scientific">Rhodotorula paludigena</name>
    <dbReference type="NCBI Taxonomy" id="86838"/>
    <lineage>
        <taxon>Eukaryota</taxon>
        <taxon>Fungi</taxon>
        <taxon>Dikarya</taxon>
        <taxon>Basidiomycota</taxon>
        <taxon>Pucciniomycotina</taxon>
        <taxon>Microbotryomycetes</taxon>
        <taxon>Sporidiobolales</taxon>
        <taxon>Sporidiobolaceae</taxon>
        <taxon>Rhodotorula</taxon>
    </lineage>
</organism>
<evidence type="ECO:0000256" key="1">
    <source>
        <dbReference type="ARBA" id="ARBA00006484"/>
    </source>
</evidence>
<dbReference type="PRINTS" id="PR00081">
    <property type="entry name" value="GDHRDH"/>
</dbReference>
<gene>
    <name evidence="2" type="ORF">Rhopal_005725-T1</name>
</gene>
<dbReference type="PANTHER" id="PTHR42760">
    <property type="entry name" value="SHORT-CHAIN DEHYDROGENASES/REDUCTASES FAMILY MEMBER"/>
    <property type="match status" value="1"/>
</dbReference>
<dbReference type="FunFam" id="3.40.50.720:FF:000084">
    <property type="entry name" value="Short-chain dehydrogenase reductase"/>
    <property type="match status" value="1"/>
</dbReference>
<dbReference type="EMBL" id="BQKY01000012">
    <property type="protein sequence ID" value="GJN92690.1"/>
    <property type="molecule type" value="Genomic_DNA"/>
</dbReference>
<dbReference type="InterPro" id="IPR002347">
    <property type="entry name" value="SDR_fam"/>
</dbReference>
<protein>
    <submittedName>
        <fullName evidence="2">Uncharacterized protein</fullName>
    </submittedName>
</protein>
<accession>A0AAV5GJA8</accession>
<sequence>MSKQSREQLTQAQARTLARLDQVRTHFEQHPASGRFRNKVGIVTGTGSLKGIGRATTRLLAREGAKALYVLDFDGSTLDAFADELQKKHPGLKVTAITGDAADTALIQSVCERAKQEHGRLDLFFANAGTTGSNLVLDTTDEDGVMDVMRVNLLSCFVAVKHASKVMKENPPEAAGGSIILTASAGPMDYSASKAGVINLATTAASNLAGTNIRVNAICPGLIETGMTTYTFDRARERGTLGKVGQLNPLRRFGIAEEIAQAALFLASDDSSYVNGVALPVDGGLSSSLPVVPGQTM</sequence>
<dbReference type="SUPFAM" id="SSF51735">
    <property type="entry name" value="NAD(P)-binding Rossmann-fold domains"/>
    <property type="match status" value="1"/>
</dbReference>
<dbReference type="Gene3D" id="3.40.50.720">
    <property type="entry name" value="NAD(P)-binding Rossmann-like Domain"/>
    <property type="match status" value="1"/>
</dbReference>
<dbReference type="InterPro" id="IPR036291">
    <property type="entry name" value="NAD(P)-bd_dom_sf"/>
</dbReference>
<dbReference type="CDD" id="cd05233">
    <property type="entry name" value="SDR_c"/>
    <property type="match status" value="1"/>
</dbReference>
<evidence type="ECO:0000313" key="3">
    <source>
        <dbReference type="Proteomes" id="UP001342314"/>
    </source>
</evidence>
<dbReference type="Proteomes" id="UP001342314">
    <property type="component" value="Unassembled WGS sequence"/>
</dbReference>
<comment type="caution">
    <text evidence="2">The sequence shown here is derived from an EMBL/GenBank/DDBJ whole genome shotgun (WGS) entry which is preliminary data.</text>
</comment>